<feature type="region of interest" description="Disordered" evidence="1">
    <location>
        <begin position="219"/>
        <end position="282"/>
    </location>
</feature>
<protein>
    <recommendedName>
        <fullName evidence="6">Fasciclin-like arabinogalactan protein 3</fullName>
    </recommendedName>
</protein>
<organism evidence="3 4">
    <name type="scientific">Zea mays</name>
    <name type="common">Maize</name>
    <dbReference type="NCBI Taxonomy" id="4577"/>
    <lineage>
        <taxon>Eukaryota</taxon>
        <taxon>Viridiplantae</taxon>
        <taxon>Streptophyta</taxon>
        <taxon>Embryophyta</taxon>
        <taxon>Tracheophyta</taxon>
        <taxon>Spermatophyta</taxon>
        <taxon>Magnoliopsida</taxon>
        <taxon>Liliopsida</taxon>
        <taxon>Poales</taxon>
        <taxon>Poaceae</taxon>
        <taxon>PACMAD clade</taxon>
        <taxon>Panicoideae</taxon>
        <taxon>Andropogonodae</taxon>
        <taxon>Andropogoneae</taxon>
        <taxon>Tripsacinae</taxon>
        <taxon>Zea</taxon>
    </lineage>
</organism>
<feature type="compositionally biased region" description="Pro residues" evidence="1">
    <location>
        <begin position="273"/>
        <end position="282"/>
    </location>
</feature>
<keyword evidence="5" id="KW-1267">Proteomics identification</keyword>
<dbReference type="InParanoid" id="A0A804PGE9"/>
<dbReference type="PANTHER" id="PTHR32382">
    <property type="entry name" value="FASCICLIN-LIKE ARABINOGALACTAN PROTEIN"/>
    <property type="match status" value="1"/>
</dbReference>
<feature type="compositionally biased region" description="Basic residues" evidence="1">
    <location>
        <begin position="226"/>
        <end position="236"/>
    </location>
</feature>
<evidence type="ECO:0007829" key="5">
    <source>
        <dbReference type="PeptideAtlas" id="A0A804PGE9"/>
    </source>
</evidence>
<dbReference type="EnsemblPlants" id="Zm00001eb236740_T001">
    <property type="protein sequence ID" value="Zm00001eb236740_P001"/>
    <property type="gene ID" value="Zm00001eb236740"/>
</dbReference>
<dbReference type="InterPro" id="IPR033254">
    <property type="entry name" value="Plant_FLA"/>
</dbReference>
<dbReference type="Proteomes" id="UP000007305">
    <property type="component" value="Chromosome 5"/>
</dbReference>
<reference evidence="3" key="2">
    <citation type="submission" date="2019-07" db="EMBL/GenBank/DDBJ databases">
        <authorList>
            <person name="Seetharam A."/>
            <person name="Woodhouse M."/>
            <person name="Cannon E."/>
        </authorList>
    </citation>
    <scope>NUCLEOTIDE SEQUENCE [LARGE SCALE GENOMIC DNA]</scope>
    <source>
        <strain evidence="3">cv. B73</strain>
    </source>
</reference>
<accession>A0A804PGE9</accession>
<evidence type="ECO:0008006" key="6">
    <source>
        <dbReference type="Google" id="ProtNLM"/>
    </source>
</evidence>
<evidence type="ECO:0000256" key="2">
    <source>
        <dbReference type="SAM" id="Phobius"/>
    </source>
</evidence>
<name>A0A804PGE9_MAIZE</name>
<reference evidence="3" key="3">
    <citation type="submission" date="2021-05" db="UniProtKB">
        <authorList>
            <consortium name="EnsemblPlants"/>
        </authorList>
    </citation>
    <scope>IDENTIFICATION</scope>
    <source>
        <strain evidence="3">cv. B73</strain>
    </source>
</reference>
<keyword evidence="2" id="KW-0812">Transmembrane</keyword>
<keyword evidence="2" id="KW-0472">Membrane</keyword>
<evidence type="ECO:0000313" key="3">
    <source>
        <dbReference type="EnsemblPlants" id="Zm00001eb236740_P001"/>
    </source>
</evidence>
<dbReference type="SUPFAM" id="SSF82153">
    <property type="entry name" value="FAS1 domain"/>
    <property type="match status" value="1"/>
</dbReference>
<dbReference type="GO" id="GO:0005886">
    <property type="term" value="C:plasma membrane"/>
    <property type="evidence" value="ECO:0000318"/>
    <property type="project" value="GO_Central"/>
</dbReference>
<dbReference type="AlphaFoldDB" id="A0A804PGE9"/>
<dbReference type="FunCoup" id="A0A804PGE9">
    <property type="interactions" value="81"/>
</dbReference>
<proteinExistence type="evidence at protein level"/>
<evidence type="ECO:0000313" key="4">
    <source>
        <dbReference type="Proteomes" id="UP000007305"/>
    </source>
</evidence>
<sequence length="282" mass="29748">MHGAYTGGECLEENATCPNIATLGAFIAELCHELIDFVVSPRPSLQITAMAPKILVILVFLAVASPAALAAFDVIEMLADKPTYSTFLKLLQDTKVAGEANQLRSATLLVVPDKLAKPLASLPADKVRPAVENHVLLSYFDPIKLDEMKTRTAILPTLLSVTDKKLGVLNYTRADDGQMYFGAPGAPCVAKLVKVVAARPYSVSIMEISEPILPAALPSPVAAPGRRGKGGKRKIKPSAATHEDSNMIPRKPVEAVVVGKGKVAKDTVSESPAPSPAPVSAP</sequence>
<keyword evidence="4" id="KW-1185">Reference proteome</keyword>
<feature type="transmembrane region" description="Helical" evidence="2">
    <location>
        <begin position="54"/>
        <end position="75"/>
    </location>
</feature>
<keyword evidence="2" id="KW-1133">Transmembrane helix</keyword>
<dbReference type="InterPro" id="IPR036378">
    <property type="entry name" value="FAS1_dom_sf"/>
</dbReference>
<dbReference type="PANTHER" id="PTHR32382:SF37">
    <property type="entry name" value="OS02G0461000 PROTEIN"/>
    <property type="match status" value="1"/>
</dbReference>
<evidence type="ECO:0000256" key="1">
    <source>
        <dbReference type="SAM" id="MobiDB-lite"/>
    </source>
</evidence>
<dbReference type="Gramene" id="Zm00001eb236740_T001">
    <property type="protein sequence ID" value="Zm00001eb236740_P001"/>
    <property type="gene ID" value="Zm00001eb236740"/>
</dbReference>
<reference evidence="4" key="1">
    <citation type="journal article" date="2009" name="Science">
        <title>The B73 maize genome: complexity, diversity, and dynamics.</title>
        <authorList>
            <person name="Schnable P.S."/>
            <person name="Ware D."/>
            <person name="Fulton R.S."/>
            <person name="Stein J.C."/>
            <person name="Wei F."/>
            <person name="Pasternak S."/>
            <person name="Liang C."/>
            <person name="Zhang J."/>
            <person name="Fulton L."/>
            <person name="Graves T.A."/>
            <person name="Minx P."/>
            <person name="Reily A.D."/>
            <person name="Courtney L."/>
            <person name="Kruchowski S.S."/>
            <person name="Tomlinson C."/>
            <person name="Strong C."/>
            <person name="Delehaunty K."/>
            <person name="Fronick C."/>
            <person name="Courtney B."/>
            <person name="Rock S.M."/>
            <person name="Belter E."/>
            <person name="Du F."/>
            <person name="Kim K."/>
            <person name="Abbott R.M."/>
            <person name="Cotton M."/>
            <person name="Levy A."/>
            <person name="Marchetto P."/>
            <person name="Ochoa K."/>
            <person name="Jackson S.M."/>
            <person name="Gillam B."/>
            <person name="Chen W."/>
            <person name="Yan L."/>
            <person name="Higginbotham J."/>
            <person name="Cardenas M."/>
            <person name="Waligorski J."/>
            <person name="Applebaum E."/>
            <person name="Phelps L."/>
            <person name="Falcone J."/>
            <person name="Kanchi K."/>
            <person name="Thane T."/>
            <person name="Scimone A."/>
            <person name="Thane N."/>
            <person name="Henke J."/>
            <person name="Wang T."/>
            <person name="Ruppert J."/>
            <person name="Shah N."/>
            <person name="Rotter K."/>
            <person name="Hodges J."/>
            <person name="Ingenthron E."/>
            <person name="Cordes M."/>
            <person name="Kohlberg S."/>
            <person name="Sgro J."/>
            <person name="Delgado B."/>
            <person name="Mead K."/>
            <person name="Chinwalla A."/>
            <person name="Leonard S."/>
            <person name="Crouse K."/>
            <person name="Collura K."/>
            <person name="Kudrna D."/>
            <person name="Currie J."/>
            <person name="He R."/>
            <person name="Angelova A."/>
            <person name="Rajasekar S."/>
            <person name="Mueller T."/>
            <person name="Lomeli R."/>
            <person name="Scara G."/>
            <person name="Ko A."/>
            <person name="Delaney K."/>
            <person name="Wissotski M."/>
            <person name="Lopez G."/>
            <person name="Campos D."/>
            <person name="Braidotti M."/>
            <person name="Ashley E."/>
            <person name="Golser W."/>
            <person name="Kim H."/>
            <person name="Lee S."/>
            <person name="Lin J."/>
            <person name="Dujmic Z."/>
            <person name="Kim W."/>
            <person name="Talag J."/>
            <person name="Zuccolo A."/>
            <person name="Fan C."/>
            <person name="Sebastian A."/>
            <person name="Kramer M."/>
            <person name="Spiegel L."/>
            <person name="Nascimento L."/>
            <person name="Zutavern T."/>
            <person name="Miller B."/>
            <person name="Ambroise C."/>
            <person name="Muller S."/>
            <person name="Spooner W."/>
            <person name="Narechania A."/>
            <person name="Ren L."/>
            <person name="Wei S."/>
            <person name="Kumari S."/>
            <person name="Faga B."/>
            <person name="Levy M.J."/>
            <person name="McMahan L."/>
            <person name="Van Buren P."/>
            <person name="Vaughn M.W."/>
            <person name="Ying K."/>
            <person name="Yeh C.-T."/>
            <person name="Emrich S.J."/>
            <person name="Jia Y."/>
            <person name="Kalyanaraman A."/>
            <person name="Hsia A.-P."/>
            <person name="Barbazuk W.B."/>
            <person name="Baucom R.S."/>
            <person name="Brutnell T.P."/>
            <person name="Carpita N.C."/>
            <person name="Chaparro C."/>
            <person name="Chia J.-M."/>
            <person name="Deragon J.-M."/>
            <person name="Estill J.C."/>
            <person name="Fu Y."/>
            <person name="Jeddeloh J.A."/>
            <person name="Han Y."/>
            <person name="Lee H."/>
            <person name="Li P."/>
            <person name="Lisch D.R."/>
            <person name="Liu S."/>
            <person name="Liu Z."/>
            <person name="Nagel D.H."/>
            <person name="McCann M.C."/>
            <person name="SanMiguel P."/>
            <person name="Myers A.M."/>
            <person name="Nettleton D."/>
            <person name="Nguyen J."/>
            <person name="Penning B.W."/>
            <person name="Ponnala L."/>
            <person name="Schneider K.L."/>
            <person name="Schwartz D.C."/>
            <person name="Sharma A."/>
            <person name="Soderlund C."/>
            <person name="Springer N.M."/>
            <person name="Sun Q."/>
            <person name="Wang H."/>
            <person name="Waterman M."/>
            <person name="Westerman R."/>
            <person name="Wolfgruber T.K."/>
            <person name="Yang L."/>
            <person name="Yu Y."/>
            <person name="Zhang L."/>
            <person name="Zhou S."/>
            <person name="Zhu Q."/>
            <person name="Bennetzen J.L."/>
            <person name="Dawe R.K."/>
            <person name="Jiang J."/>
            <person name="Jiang N."/>
            <person name="Presting G.G."/>
            <person name="Wessler S.R."/>
            <person name="Aluru S."/>
            <person name="Martienssen R.A."/>
            <person name="Clifton S.W."/>
            <person name="McCombie W.R."/>
            <person name="Wing R.A."/>
            <person name="Wilson R.K."/>
        </authorList>
    </citation>
    <scope>NUCLEOTIDE SEQUENCE [LARGE SCALE GENOMIC DNA]</scope>
    <source>
        <strain evidence="4">cv. B73</strain>
    </source>
</reference>